<evidence type="ECO:0000256" key="6">
    <source>
        <dbReference type="SAM" id="MobiDB-lite"/>
    </source>
</evidence>
<dbReference type="Gene3D" id="1.10.220.150">
    <property type="entry name" value="Arf GTPase activating protein"/>
    <property type="match status" value="1"/>
</dbReference>
<feature type="compositionally biased region" description="Polar residues" evidence="6">
    <location>
        <begin position="139"/>
        <end position="151"/>
    </location>
</feature>
<evidence type="ECO:0000256" key="4">
    <source>
        <dbReference type="ARBA" id="ARBA00022833"/>
    </source>
</evidence>
<dbReference type="GO" id="GO:0005096">
    <property type="term" value="F:GTPase activator activity"/>
    <property type="evidence" value="ECO:0007669"/>
    <property type="project" value="UniProtKB-KW"/>
</dbReference>
<dbReference type="CDD" id="cd08839">
    <property type="entry name" value="ArfGap_SMAP"/>
    <property type="match status" value="1"/>
</dbReference>
<name>A0A4P6XU25_9ASCO</name>
<feature type="region of interest" description="Disordered" evidence="6">
    <location>
        <begin position="333"/>
        <end position="360"/>
    </location>
</feature>
<accession>A0A4P6XU25</accession>
<feature type="domain" description="Arf-GAP" evidence="7">
    <location>
        <begin position="16"/>
        <end position="134"/>
    </location>
</feature>
<protein>
    <submittedName>
        <fullName evidence="8">Stromal membrane-associated protein</fullName>
    </submittedName>
</protein>
<dbReference type="GO" id="GO:0006888">
    <property type="term" value="P:endoplasmic reticulum to Golgi vesicle-mediated transport"/>
    <property type="evidence" value="ECO:0007669"/>
    <property type="project" value="TreeGrafter"/>
</dbReference>
<dbReference type="FunFam" id="1.10.220.150:FF:000009">
    <property type="entry name" value="stromal membrane-associated protein 1 isoform X1"/>
    <property type="match status" value="1"/>
</dbReference>
<evidence type="ECO:0000256" key="5">
    <source>
        <dbReference type="PROSITE-ProRule" id="PRU00288"/>
    </source>
</evidence>
<evidence type="ECO:0000256" key="1">
    <source>
        <dbReference type="ARBA" id="ARBA00022468"/>
    </source>
</evidence>
<organism evidence="8 9">
    <name type="scientific">Metschnikowia aff. pulcherrima</name>
    <dbReference type="NCBI Taxonomy" id="2163413"/>
    <lineage>
        <taxon>Eukaryota</taxon>
        <taxon>Fungi</taxon>
        <taxon>Dikarya</taxon>
        <taxon>Ascomycota</taxon>
        <taxon>Saccharomycotina</taxon>
        <taxon>Pichiomycetes</taxon>
        <taxon>Metschnikowiaceae</taxon>
        <taxon>Metschnikowia</taxon>
    </lineage>
</organism>
<gene>
    <name evidence="8" type="primary">MPUL0G01700</name>
    <name evidence="8" type="ORF">METSCH_G01700</name>
</gene>
<dbReference type="InterPro" id="IPR044732">
    <property type="entry name" value="ArfGAP_SMAP1-like"/>
</dbReference>
<dbReference type="SUPFAM" id="SSF57863">
    <property type="entry name" value="ArfGap/RecO-like zinc finger"/>
    <property type="match status" value="1"/>
</dbReference>
<keyword evidence="3 5" id="KW-0863">Zinc-finger</keyword>
<evidence type="ECO:0000256" key="3">
    <source>
        <dbReference type="ARBA" id="ARBA00022771"/>
    </source>
</evidence>
<dbReference type="EMBL" id="CP034462">
    <property type="protein sequence ID" value="QBM91127.1"/>
    <property type="molecule type" value="Genomic_DNA"/>
</dbReference>
<proteinExistence type="predicted"/>
<dbReference type="InterPro" id="IPR037278">
    <property type="entry name" value="ARFGAP/RecO"/>
</dbReference>
<evidence type="ECO:0000256" key="2">
    <source>
        <dbReference type="ARBA" id="ARBA00022723"/>
    </source>
</evidence>
<dbReference type="GO" id="GO:0006891">
    <property type="term" value="P:intra-Golgi vesicle-mediated transport"/>
    <property type="evidence" value="ECO:0007669"/>
    <property type="project" value="TreeGrafter"/>
</dbReference>
<sequence length="413" mass="44244">MSALPSSRKTHSEKHKQIFRQLLKELPNKSCVDCKLAQHPRWASWNLGCFICIRCSGIHRSMGTHISRVKSVDLDVWTDEQVESMIKWGNEKCNLFWEAKLPDNYIPDASKIENFIRTKYDLKKWAALLKVPDPMTITGSKNGVSEAQTPAHSAPPVSAQTTPKTATRPKHVSASAPLLLDDDFGDFASSTLDLTSKLPAHSPSSFTSTKPGPVPAKTASVQPVSPATPTPAPPRANDTRSDLKKSILSLYSSPSSSSSSVHQQPANFRQPVLVSSPHTPLTRALTLPAQAASNAGVSDLSDSLLGLNFGAEPVTRGSSVQPSATLFASSPQPLIRTQTHSSSSTPTTQPQWANEWNDSSSSVNQWGSAYNGTNSLALGSGFPGTFGNAGAGNSTGLKSATEPDDDLFKNVWS</sequence>
<feature type="region of interest" description="Disordered" evidence="6">
    <location>
        <begin position="139"/>
        <end position="174"/>
    </location>
</feature>
<dbReference type="InterPro" id="IPR051718">
    <property type="entry name" value="ARF_GTPase-activating"/>
</dbReference>
<dbReference type="GO" id="GO:0005737">
    <property type="term" value="C:cytoplasm"/>
    <property type="evidence" value="ECO:0007669"/>
    <property type="project" value="TreeGrafter"/>
</dbReference>
<keyword evidence="2" id="KW-0479">Metal-binding</keyword>
<feature type="region of interest" description="Disordered" evidence="6">
    <location>
        <begin position="198"/>
        <end position="241"/>
    </location>
</feature>
<dbReference type="PRINTS" id="PR00405">
    <property type="entry name" value="REVINTRACTNG"/>
</dbReference>
<feature type="compositionally biased region" description="Low complexity" evidence="6">
    <location>
        <begin position="337"/>
        <end position="351"/>
    </location>
</feature>
<evidence type="ECO:0000313" key="8">
    <source>
        <dbReference type="EMBL" id="QBM91127.1"/>
    </source>
</evidence>
<dbReference type="PROSITE" id="PS50115">
    <property type="entry name" value="ARFGAP"/>
    <property type="match status" value="1"/>
</dbReference>
<feature type="region of interest" description="Disordered" evidence="6">
    <location>
        <begin position="381"/>
        <end position="413"/>
    </location>
</feature>
<dbReference type="GO" id="GO:0008270">
    <property type="term" value="F:zinc ion binding"/>
    <property type="evidence" value="ECO:0007669"/>
    <property type="project" value="UniProtKB-KW"/>
</dbReference>
<dbReference type="PANTHER" id="PTHR45705">
    <property type="entry name" value="FI20236P1"/>
    <property type="match status" value="1"/>
</dbReference>
<evidence type="ECO:0000313" key="9">
    <source>
        <dbReference type="Proteomes" id="UP000292447"/>
    </source>
</evidence>
<keyword evidence="9" id="KW-1185">Reference proteome</keyword>
<dbReference type="Proteomes" id="UP000292447">
    <property type="component" value="Chromosome VII"/>
</dbReference>
<reference evidence="9" key="1">
    <citation type="submission" date="2019-03" db="EMBL/GenBank/DDBJ databases">
        <title>Snf2 controls pulcherriminic acid biosynthesis and connects pigmentation and antifungal activity of the yeast Metschnikowia pulcherrima.</title>
        <authorList>
            <person name="Gore-Lloyd D."/>
            <person name="Sumann I."/>
            <person name="Brachmann A.O."/>
            <person name="Schneeberger K."/>
            <person name="Ortiz-Merino R.A."/>
            <person name="Moreno-Beltran M."/>
            <person name="Schlaefli M."/>
            <person name="Kirner P."/>
            <person name="Santos Kron A."/>
            <person name="Wolfe K.H."/>
            <person name="Piel J."/>
            <person name="Ahrens C.H."/>
            <person name="Henk D."/>
            <person name="Freimoser F.M."/>
        </authorList>
    </citation>
    <scope>NUCLEOTIDE SEQUENCE [LARGE SCALE GENOMIC DNA]</scope>
    <source>
        <strain evidence="9">APC 1.2</strain>
    </source>
</reference>
<dbReference type="SMART" id="SM00105">
    <property type="entry name" value="ArfGap"/>
    <property type="match status" value="1"/>
</dbReference>
<dbReference type="STRING" id="2163413.A0A4P6XU25"/>
<keyword evidence="1" id="KW-0343">GTPase activation</keyword>
<dbReference type="InterPro" id="IPR001164">
    <property type="entry name" value="ArfGAP_dom"/>
</dbReference>
<dbReference type="Pfam" id="PF01412">
    <property type="entry name" value="ArfGap"/>
    <property type="match status" value="1"/>
</dbReference>
<feature type="compositionally biased region" description="Gly residues" evidence="6">
    <location>
        <begin position="381"/>
        <end position="390"/>
    </location>
</feature>
<keyword evidence="4" id="KW-0862">Zinc</keyword>
<dbReference type="PANTHER" id="PTHR45705:SF1">
    <property type="entry name" value="FI20236P1"/>
    <property type="match status" value="1"/>
</dbReference>
<dbReference type="AlphaFoldDB" id="A0A4P6XU25"/>
<evidence type="ECO:0000259" key="7">
    <source>
        <dbReference type="PROSITE" id="PS50115"/>
    </source>
</evidence>
<dbReference type="InterPro" id="IPR038508">
    <property type="entry name" value="ArfGAP_dom_sf"/>
</dbReference>